<dbReference type="PROSITE" id="PS00018">
    <property type="entry name" value="EF_HAND_1"/>
    <property type="match status" value="2"/>
</dbReference>
<feature type="transmembrane region" description="Helical" evidence="10">
    <location>
        <begin position="196"/>
        <end position="219"/>
    </location>
</feature>
<keyword evidence="4" id="KW-0677">Repeat</keyword>
<dbReference type="GO" id="GO:0043226">
    <property type="term" value="C:organelle"/>
    <property type="evidence" value="ECO:0007669"/>
    <property type="project" value="UniProtKB-ARBA"/>
</dbReference>
<feature type="transmembrane region" description="Helical" evidence="10">
    <location>
        <begin position="80"/>
        <end position="110"/>
    </location>
</feature>
<proteinExistence type="inferred from homology"/>
<evidence type="ECO:0000313" key="12">
    <source>
        <dbReference type="EMBL" id="KAG5179107.1"/>
    </source>
</evidence>
<feature type="transmembrane region" description="Helical" evidence="10">
    <location>
        <begin position="9"/>
        <end position="27"/>
    </location>
</feature>
<dbReference type="InterPro" id="IPR018247">
    <property type="entry name" value="EF_Hand_1_Ca_BS"/>
</dbReference>
<sequence length="891" mass="97293">MLNQVADLLLYLMFATEIAVKIIALAGRPYAYFMGKEKWWNAFDMILVLACVAPVSTAQSSSLRVLRLVRMAKLTHKLPLLHMILMGLVGGITSIANIVALLFLVFYLFAVVGVCTFRGNDPWAFRDLPTALVTLFKSATLDGWSETMYVGIYGCDAFAGDGDLFSLSADALAAEGKPAALFLCGAPRARPLLASAYWVVFIAVCALVMLSLFVGAVTMSMSESMARMKAEAEESLREKRLERAQREAAALAARKEAEAAERLRLLQEAQADGLLAIGNVVLSNVRAQRVAAKMLPVVALTREQRHVRQLLQQAWSGDDLNVAAAAKAAARRSSASSTASASASGGGIRAILAGGAEGCCSLYRWRRLYLKLSRACARLDEHDNFKNFVMAATLASGAIVGMQTYSLALGEGAMVVHIIDTIVKAIFTMEVLVRVCAEELQPWTYFKSVANCFDALTAFGSYARGTSDLFVSLQLLRLLRLLKILRKFPQLQVIVESVVMSMSSIGYVTLILIMFFYFFAIIGMLVFSDNDPFNFGYLHVAMMTLFRCATLDSWSDVMYTNMLGCDVYGYDQRPQLCTAPQAHYLSSIAYFLVFIIIGALVLLTLFIGVVTTSLEEASQDLATKRQVERNVISVRVSYNIDDTTLRAYRRIFNYLDLDGSGTVGTEELYVGLDLIGQRPTQADLNALLGTVDRNGSGEVDFAEFLEFMMRLKSRAAAADDVASRRHWGDVMQFGSLGGAAADFVKSSHLGHAGSSGGGGGAEAYAVTQGDQGGEGGSDEDAPIRVVPTLKSQVKRTLHKLRTRKSFRQKVYPNGAVPPCFDAIEEEQGQPAGLLTPILVHEIKESPPFTPHDLIMAQQHHPQHHYYVHNGVLTLRGPQPAGYGCEGPECRF</sequence>
<organism evidence="12 13">
    <name type="scientific">Tribonema minus</name>
    <dbReference type="NCBI Taxonomy" id="303371"/>
    <lineage>
        <taxon>Eukaryota</taxon>
        <taxon>Sar</taxon>
        <taxon>Stramenopiles</taxon>
        <taxon>Ochrophyta</taxon>
        <taxon>PX clade</taxon>
        <taxon>Xanthophyceae</taxon>
        <taxon>Tribonematales</taxon>
        <taxon>Tribonemataceae</taxon>
        <taxon>Tribonema</taxon>
    </lineage>
</organism>
<protein>
    <submittedName>
        <fullName evidence="12">Ion transport protein-domain-containing protein</fullName>
    </submittedName>
</protein>
<feature type="transmembrane region" description="Helical" evidence="10">
    <location>
        <begin position="39"/>
        <end position="59"/>
    </location>
</feature>
<dbReference type="PANTHER" id="PTHR10037:SF62">
    <property type="entry name" value="SODIUM CHANNEL PROTEIN 60E"/>
    <property type="match status" value="1"/>
</dbReference>
<keyword evidence="6 10" id="KW-1133">Transmembrane helix</keyword>
<feature type="coiled-coil region" evidence="8">
    <location>
        <begin position="225"/>
        <end position="272"/>
    </location>
</feature>
<gene>
    <name evidence="12" type="ORF">JKP88DRAFT_327877</name>
</gene>
<feature type="transmembrane region" description="Helical" evidence="10">
    <location>
        <begin position="505"/>
        <end position="527"/>
    </location>
</feature>
<evidence type="ECO:0000256" key="2">
    <source>
        <dbReference type="ARBA" id="ARBA00005253"/>
    </source>
</evidence>
<evidence type="ECO:0000256" key="3">
    <source>
        <dbReference type="ARBA" id="ARBA00022692"/>
    </source>
</evidence>
<dbReference type="Pfam" id="PF00520">
    <property type="entry name" value="Ion_trans"/>
    <property type="match status" value="2"/>
</dbReference>
<dbReference type="GO" id="GO:0005248">
    <property type="term" value="F:voltage-gated sodium channel activity"/>
    <property type="evidence" value="ECO:0007669"/>
    <property type="project" value="TreeGrafter"/>
</dbReference>
<dbReference type="OrthoDB" id="416585at2759"/>
<dbReference type="SUPFAM" id="SSF47473">
    <property type="entry name" value="EF-hand"/>
    <property type="match status" value="1"/>
</dbReference>
<dbReference type="InterPro" id="IPR002048">
    <property type="entry name" value="EF_hand_dom"/>
</dbReference>
<feature type="region of interest" description="Disordered" evidence="9">
    <location>
        <begin position="751"/>
        <end position="782"/>
    </location>
</feature>
<evidence type="ECO:0000256" key="9">
    <source>
        <dbReference type="SAM" id="MobiDB-lite"/>
    </source>
</evidence>
<dbReference type="AlphaFoldDB" id="A0A835YS85"/>
<evidence type="ECO:0000256" key="1">
    <source>
        <dbReference type="ARBA" id="ARBA00004141"/>
    </source>
</evidence>
<dbReference type="CDD" id="cd00051">
    <property type="entry name" value="EFh"/>
    <property type="match status" value="1"/>
</dbReference>
<comment type="caution">
    <text evidence="12">The sequence shown here is derived from an EMBL/GenBank/DDBJ whole genome shotgun (WGS) entry which is preliminary data.</text>
</comment>
<evidence type="ECO:0000256" key="6">
    <source>
        <dbReference type="ARBA" id="ARBA00022989"/>
    </source>
</evidence>
<dbReference type="EMBL" id="JAFCMP010000501">
    <property type="protein sequence ID" value="KAG5179107.1"/>
    <property type="molecule type" value="Genomic_DNA"/>
</dbReference>
<dbReference type="GO" id="GO:0008332">
    <property type="term" value="F:low voltage-gated calcium channel activity"/>
    <property type="evidence" value="ECO:0007669"/>
    <property type="project" value="TreeGrafter"/>
</dbReference>
<dbReference type="Gene3D" id="1.20.120.350">
    <property type="entry name" value="Voltage-gated potassium channels. Chain C"/>
    <property type="match status" value="2"/>
</dbReference>
<evidence type="ECO:0000256" key="4">
    <source>
        <dbReference type="ARBA" id="ARBA00022737"/>
    </source>
</evidence>
<dbReference type="InterPro" id="IPR027359">
    <property type="entry name" value="Volt_channel_dom_sf"/>
</dbReference>
<dbReference type="GO" id="GO:0086010">
    <property type="term" value="P:membrane depolarization during action potential"/>
    <property type="evidence" value="ECO:0007669"/>
    <property type="project" value="TreeGrafter"/>
</dbReference>
<dbReference type="GO" id="GO:0070509">
    <property type="term" value="P:calcium ion import"/>
    <property type="evidence" value="ECO:0007669"/>
    <property type="project" value="TreeGrafter"/>
</dbReference>
<dbReference type="PROSITE" id="PS50222">
    <property type="entry name" value="EF_HAND_2"/>
    <property type="match status" value="2"/>
</dbReference>
<comment type="similarity">
    <text evidence="2">Belongs to the centrin family.</text>
</comment>
<dbReference type="Pfam" id="PF13499">
    <property type="entry name" value="EF-hand_7"/>
    <property type="match status" value="1"/>
</dbReference>
<evidence type="ECO:0000259" key="11">
    <source>
        <dbReference type="PROSITE" id="PS50222"/>
    </source>
</evidence>
<dbReference type="FunFam" id="1.10.238.10:FF:000178">
    <property type="entry name" value="Calmodulin-2 A"/>
    <property type="match status" value="1"/>
</dbReference>
<keyword evidence="5" id="KW-0106">Calcium</keyword>
<evidence type="ECO:0000313" key="13">
    <source>
        <dbReference type="Proteomes" id="UP000664859"/>
    </source>
</evidence>
<dbReference type="SMART" id="SM00054">
    <property type="entry name" value="EFh"/>
    <property type="match status" value="2"/>
</dbReference>
<feature type="domain" description="EF-hand" evidence="11">
    <location>
        <begin position="643"/>
        <end position="678"/>
    </location>
</feature>
<dbReference type="SUPFAM" id="SSF81324">
    <property type="entry name" value="Voltage-gated potassium channels"/>
    <property type="match status" value="2"/>
</dbReference>
<keyword evidence="3 10" id="KW-0812">Transmembrane</keyword>
<dbReference type="InterPro" id="IPR043203">
    <property type="entry name" value="VGCC_Ca_Na"/>
</dbReference>
<comment type="subcellular location">
    <subcellularLocation>
        <location evidence="1">Membrane</location>
        <topology evidence="1">Multi-pass membrane protein</topology>
    </subcellularLocation>
</comment>
<feature type="transmembrane region" description="Helical" evidence="10">
    <location>
        <begin position="588"/>
        <end position="610"/>
    </location>
</feature>
<keyword evidence="13" id="KW-1185">Reference proteome</keyword>
<evidence type="ECO:0000256" key="7">
    <source>
        <dbReference type="ARBA" id="ARBA00023136"/>
    </source>
</evidence>
<evidence type="ECO:0000256" key="8">
    <source>
        <dbReference type="SAM" id="Coils"/>
    </source>
</evidence>
<dbReference type="Gene3D" id="1.10.287.70">
    <property type="match status" value="2"/>
</dbReference>
<dbReference type="GO" id="GO:0005509">
    <property type="term" value="F:calcium ion binding"/>
    <property type="evidence" value="ECO:0007669"/>
    <property type="project" value="InterPro"/>
</dbReference>
<keyword evidence="8" id="KW-0175">Coiled coil</keyword>
<dbReference type="Gene3D" id="1.10.238.10">
    <property type="entry name" value="EF-hand"/>
    <property type="match status" value="1"/>
</dbReference>
<reference evidence="12" key="1">
    <citation type="submission" date="2021-02" db="EMBL/GenBank/DDBJ databases">
        <title>First Annotated Genome of the Yellow-green Alga Tribonema minus.</title>
        <authorList>
            <person name="Mahan K.M."/>
        </authorList>
    </citation>
    <scope>NUCLEOTIDE SEQUENCE</scope>
    <source>
        <strain evidence="12">UTEX B ZZ1240</strain>
    </source>
</reference>
<dbReference type="Proteomes" id="UP000664859">
    <property type="component" value="Unassembled WGS sequence"/>
</dbReference>
<dbReference type="GO" id="GO:0001518">
    <property type="term" value="C:voltage-gated sodium channel complex"/>
    <property type="evidence" value="ECO:0007669"/>
    <property type="project" value="TreeGrafter"/>
</dbReference>
<name>A0A835YS85_9STRA</name>
<keyword evidence="7 10" id="KW-0472">Membrane</keyword>
<evidence type="ECO:0000256" key="5">
    <source>
        <dbReference type="ARBA" id="ARBA00022837"/>
    </source>
</evidence>
<feature type="domain" description="EF-hand" evidence="11">
    <location>
        <begin position="679"/>
        <end position="714"/>
    </location>
</feature>
<dbReference type="PANTHER" id="PTHR10037">
    <property type="entry name" value="VOLTAGE-GATED CATION CHANNEL CALCIUM AND SODIUM"/>
    <property type="match status" value="1"/>
</dbReference>
<dbReference type="InterPro" id="IPR005821">
    <property type="entry name" value="Ion_trans_dom"/>
</dbReference>
<dbReference type="InterPro" id="IPR011992">
    <property type="entry name" value="EF-hand-dom_pair"/>
</dbReference>
<evidence type="ECO:0000256" key="10">
    <source>
        <dbReference type="SAM" id="Phobius"/>
    </source>
</evidence>
<accession>A0A835YS85</accession>